<gene>
    <name evidence="1" type="ORF">HGMM_F51C01C29</name>
</gene>
<reference evidence="1" key="1">
    <citation type="journal article" date="2005" name="Environ. Microbiol.">
        <title>Genetic and functional properties of uncultivated thermophilic crenarchaeotes from a subsurface gold mine as revealed by analysis of genome fragments.</title>
        <authorList>
            <person name="Nunoura T."/>
            <person name="Hirayama H."/>
            <person name="Takami H."/>
            <person name="Oida H."/>
            <person name="Nishi S."/>
            <person name="Shimamura S."/>
            <person name="Suzuki Y."/>
            <person name="Inagaki F."/>
            <person name="Takai K."/>
            <person name="Nealson K.H."/>
            <person name="Horikoshi K."/>
        </authorList>
    </citation>
    <scope>NUCLEOTIDE SEQUENCE</scope>
</reference>
<evidence type="ECO:0000313" key="1">
    <source>
        <dbReference type="EMBL" id="BAL57509.1"/>
    </source>
</evidence>
<dbReference type="SUPFAM" id="SSF53098">
    <property type="entry name" value="Ribonuclease H-like"/>
    <property type="match status" value="1"/>
</dbReference>
<accession>H5SMX3</accession>
<dbReference type="EMBL" id="AP011777">
    <property type="protein sequence ID" value="BAL57509.1"/>
    <property type="molecule type" value="Genomic_DNA"/>
</dbReference>
<name>H5SMX3_9CHLR</name>
<protein>
    <submittedName>
        <fullName evidence="1">Transposase</fullName>
    </submittedName>
</protein>
<dbReference type="InterPro" id="IPR012337">
    <property type="entry name" value="RNaseH-like_sf"/>
</dbReference>
<sequence length="446" mass="51597">MESLPQNGQDVVQATEKALKDFLQPFTCIFPDQRLKRNGEALIQGLIVSQSPHITKAMWSGGEPSASAWAQAKRGYRLVHNSRVSVWQWTKSLYHLAQRTVHEEGAEELVVAIDPVQFEKPYARRVEGVSQVHKSTPPDLHGEARLTWGYPAITATVVNLSRPATTYARWFSYRAEDFVSQNREIQRAVRMTRTLFPDQSLCFLMDATGDDHKFFEWVSAANATFIVRAGHRERRVEVWNERLKRWEPATVGELIDLVIWRGTFQVEVQRKGKMRRKTVRLGWYRIRLPESGQELSLVVVNNVTKSKGEKEDEEEERLFGLLTNRRVLNLKDAQRVYQDWRLRHRIEDGYRFDQEAGLDIEQVMVHSLAGMQRMFVAVLWAMHFITHLLNTWPQEVLVWLQGLGGQIPPTRNRNGLYRLLWGVARLWITASTLKLLNTYPPPASFG</sequence>
<reference evidence="1" key="2">
    <citation type="journal article" date="2012" name="PLoS ONE">
        <title>A Deeply Branching Thermophilic Bacterium with an Ancient Acetyl-CoA Pathway Dominates a Subsurface Ecosystem.</title>
        <authorList>
            <person name="Takami H."/>
            <person name="Noguchi H."/>
            <person name="Takaki Y."/>
            <person name="Uchiyama I."/>
            <person name="Toyoda A."/>
            <person name="Nishi S."/>
            <person name="Chee G.-J."/>
            <person name="Arai W."/>
            <person name="Nunoura T."/>
            <person name="Itoh T."/>
            <person name="Hattori M."/>
            <person name="Takai K."/>
        </authorList>
    </citation>
    <scope>NUCLEOTIDE SEQUENCE</scope>
</reference>
<dbReference type="AlphaFoldDB" id="H5SMX3"/>
<dbReference type="Gene3D" id="3.90.350.10">
    <property type="entry name" value="Transposase Inhibitor Protein From Tn5, Chain A, domain 1"/>
    <property type="match status" value="1"/>
</dbReference>
<proteinExistence type="predicted"/>
<organism evidence="1">
    <name type="scientific">uncultured Chloroflexota bacterium</name>
    <dbReference type="NCBI Taxonomy" id="166587"/>
    <lineage>
        <taxon>Bacteria</taxon>
        <taxon>Bacillati</taxon>
        <taxon>Chloroflexota</taxon>
        <taxon>environmental samples</taxon>
    </lineage>
</organism>